<dbReference type="AlphaFoldDB" id="A0A9Q1ASZ6"/>
<feature type="compositionally biased region" description="Basic and acidic residues" evidence="1">
    <location>
        <begin position="115"/>
        <end position="126"/>
    </location>
</feature>
<keyword evidence="3" id="KW-1185">Reference proteome</keyword>
<organism evidence="2 3">
    <name type="scientific">Phrynocephalus forsythii</name>
    <dbReference type="NCBI Taxonomy" id="171643"/>
    <lineage>
        <taxon>Eukaryota</taxon>
        <taxon>Metazoa</taxon>
        <taxon>Chordata</taxon>
        <taxon>Craniata</taxon>
        <taxon>Vertebrata</taxon>
        <taxon>Euteleostomi</taxon>
        <taxon>Lepidosauria</taxon>
        <taxon>Squamata</taxon>
        <taxon>Bifurcata</taxon>
        <taxon>Unidentata</taxon>
        <taxon>Episquamata</taxon>
        <taxon>Toxicofera</taxon>
        <taxon>Iguania</taxon>
        <taxon>Acrodonta</taxon>
        <taxon>Agamidae</taxon>
        <taxon>Agaminae</taxon>
        <taxon>Phrynocephalus</taxon>
    </lineage>
</organism>
<dbReference type="Proteomes" id="UP001142489">
    <property type="component" value="Unassembled WGS sequence"/>
</dbReference>
<evidence type="ECO:0000256" key="1">
    <source>
        <dbReference type="SAM" id="MobiDB-lite"/>
    </source>
</evidence>
<comment type="caution">
    <text evidence="2">The sequence shown here is derived from an EMBL/GenBank/DDBJ whole genome shotgun (WGS) entry which is preliminary data.</text>
</comment>
<evidence type="ECO:0000313" key="3">
    <source>
        <dbReference type="Proteomes" id="UP001142489"/>
    </source>
</evidence>
<reference evidence="2" key="1">
    <citation type="journal article" date="2023" name="DNA Res.">
        <title>Chromosome-level genome assembly of Phrynocephalus forsythii using third-generation DNA sequencing and Hi-C analysis.</title>
        <authorList>
            <person name="Qi Y."/>
            <person name="Zhao W."/>
            <person name="Zhao Y."/>
            <person name="Niu C."/>
            <person name="Cao S."/>
            <person name="Zhang Y."/>
        </authorList>
    </citation>
    <scope>NUCLEOTIDE SEQUENCE</scope>
    <source>
        <tissue evidence="2">Muscle</tissue>
    </source>
</reference>
<name>A0A9Q1ASZ6_9SAUR</name>
<evidence type="ECO:0000313" key="2">
    <source>
        <dbReference type="EMBL" id="KAJ7308240.1"/>
    </source>
</evidence>
<gene>
    <name evidence="2" type="ORF">JRQ81_008764</name>
</gene>
<feature type="region of interest" description="Disordered" evidence="1">
    <location>
        <begin position="105"/>
        <end position="147"/>
    </location>
</feature>
<sequence>MPALTHKEAAPTRKKIIKYASLLRGREREPKKALKGFDKGSVTLEATGDEKRCNIENTGIFAFKSSRHARRSTAPPSVGEVSSEEEEELGEGEKIIGKRRTAPAKTLRRGAGMKAEGDAGKVKRLPESGAWMPRSMNSSIWSLMRKS</sequence>
<dbReference type="EMBL" id="JAPFRF010000018">
    <property type="protein sequence ID" value="KAJ7308240.1"/>
    <property type="molecule type" value="Genomic_DNA"/>
</dbReference>
<accession>A0A9Q1ASZ6</accession>
<protein>
    <submittedName>
        <fullName evidence="2">Uncharacterized protein</fullName>
    </submittedName>
</protein>
<proteinExistence type="predicted"/>
<feature type="region of interest" description="Disordered" evidence="1">
    <location>
        <begin position="67"/>
        <end position="93"/>
    </location>
</feature>